<comment type="caution">
    <text evidence="16">The sequence shown here is derived from an EMBL/GenBank/DDBJ whole genome shotgun (WGS) entry which is preliminary data.</text>
</comment>
<evidence type="ECO:0000256" key="12">
    <source>
        <dbReference type="ARBA" id="ARBA00023012"/>
    </source>
</evidence>
<evidence type="ECO:0000256" key="7">
    <source>
        <dbReference type="ARBA" id="ARBA00022692"/>
    </source>
</evidence>
<dbReference type="SUPFAM" id="SSF55785">
    <property type="entry name" value="PYP-like sensor domain (PAS domain)"/>
    <property type="match status" value="1"/>
</dbReference>
<evidence type="ECO:0000256" key="4">
    <source>
        <dbReference type="ARBA" id="ARBA00022475"/>
    </source>
</evidence>
<keyword evidence="12" id="KW-0902">Two-component regulatory system</keyword>
<evidence type="ECO:0000259" key="15">
    <source>
        <dbReference type="PROSITE" id="PS50109"/>
    </source>
</evidence>
<feature type="region of interest" description="Disordered" evidence="14">
    <location>
        <begin position="522"/>
        <end position="544"/>
    </location>
</feature>
<dbReference type="OrthoDB" id="9792686at2"/>
<dbReference type="InterPro" id="IPR005467">
    <property type="entry name" value="His_kinase_dom"/>
</dbReference>
<dbReference type="SUPFAM" id="SSF55874">
    <property type="entry name" value="ATPase domain of HSP90 chaperone/DNA topoisomerase II/histidine kinase"/>
    <property type="match status" value="1"/>
</dbReference>
<keyword evidence="7" id="KW-0812">Transmembrane</keyword>
<evidence type="ECO:0000256" key="3">
    <source>
        <dbReference type="ARBA" id="ARBA00012438"/>
    </source>
</evidence>
<dbReference type="InterPro" id="IPR033463">
    <property type="entry name" value="sCache_3"/>
</dbReference>
<dbReference type="InParanoid" id="A0A4R5DM81"/>
<evidence type="ECO:0000256" key="11">
    <source>
        <dbReference type="ARBA" id="ARBA00022989"/>
    </source>
</evidence>
<evidence type="ECO:0000313" key="17">
    <source>
        <dbReference type="Proteomes" id="UP000294739"/>
    </source>
</evidence>
<evidence type="ECO:0000256" key="14">
    <source>
        <dbReference type="SAM" id="MobiDB-lite"/>
    </source>
</evidence>
<dbReference type="InterPro" id="IPR035965">
    <property type="entry name" value="PAS-like_dom_sf"/>
</dbReference>
<dbReference type="Gene3D" id="1.10.287.130">
    <property type="match status" value="1"/>
</dbReference>
<dbReference type="Pfam" id="PF00989">
    <property type="entry name" value="PAS"/>
    <property type="match status" value="1"/>
</dbReference>
<evidence type="ECO:0000313" key="16">
    <source>
        <dbReference type="EMBL" id="TDE11773.1"/>
    </source>
</evidence>
<dbReference type="Proteomes" id="UP000294739">
    <property type="component" value="Unassembled WGS sequence"/>
</dbReference>
<dbReference type="InterPro" id="IPR016120">
    <property type="entry name" value="Sig_transdc_His_kin_SpoOB"/>
</dbReference>
<protein>
    <recommendedName>
        <fullName evidence="3">histidine kinase</fullName>
        <ecNumber evidence="3">2.7.13.3</ecNumber>
    </recommendedName>
</protein>
<keyword evidence="5" id="KW-0597">Phosphoprotein</keyword>
<organism evidence="16 17">
    <name type="scientific">Jiangella asiatica</name>
    <dbReference type="NCBI Taxonomy" id="2530372"/>
    <lineage>
        <taxon>Bacteria</taxon>
        <taxon>Bacillati</taxon>
        <taxon>Actinomycetota</taxon>
        <taxon>Actinomycetes</taxon>
        <taxon>Jiangellales</taxon>
        <taxon>Jiangellaceae</taxon>
        <taxon>Jiangella</taxon>
    </lineage>
</organism>
<dbReference type="PANTHER" id="PTHR45436:SF5">
    <property type="entry name" value="SENSOR HISTIDINE KINASE TRCS"/>
    <property type="match status" value="1"/>
</dbReference>
<evidence type="ECO:0000256" key="5">
    <source>
        <dbReference type="ARBA" id="ARBA00022553"/>
    </source>
</evidence>
<comment type="subcellular location">
    <subcellularLocation>
        <location evidence="2">Cell membrane</location>
        <topology evidence="2">Multi-pass membrane protein</topology>
    </subcellularLocation>
</comment>
<keyword evidence="10" id="KW-0067">ATP-binding</keyword>
<evidence type="ECO:0000256" key="8">
    <source>
        <dbReference type="ARBA" id="ARBA00022741"/>
    </source>
</evidence>
<evidence type="ECO:0000256" key="13">
    <source>
        <dbReference type="ARBA" id="ARBA00023136"/>
    </source>
</evidence>
<dbReference type="InterPro" id="IPR036890">
    <property type="entry name" value="HATPase_C_sf"/>
</dbReference>
<gene>
    <name evidence="16" type="ORF">E1269_08385</name>
</gene>
<keyword evidence="9 16" id="KW-0418">Kinase</keyword>
<dbReference type="PROSITE" id="PS50109">
    <property type="entry name" value="HIS_KIN"/>
    <property type="match status" value="1"/>
</dbReference>
<dbReference type="InterPro" id="IPR050428">
    <property type="entry name" value="TCS_sensor_his_kinase"/>
</dbReference>
<dbReference type="Gene3D" id="3.30.565.10">
    <property type="entry name" value="Histidine kinase-like ATPase, C-terminal domain"/>
    <property type="match status" value="1"/>
</dbReference>
<dbReference type="EC" id="2.7.13.3" evidence="3"/>
<dbReference type="PANTHER" id="PTHR45436">
    <property type="entry name" value="SENSOR HISTIDINE KINASE YKOH"/>
    <property type="match status" value="1"/>
</dbReference>
<dbReference type="Pfam" id="PF14689">
    <property type="entry name" value="SPOB_a"/>
    <property type="match status" value="1"/>
</dbReference>
<dbReference type="EMBL" id="SMKZ01000009">
    <property type="protein sequence ID" value="TDE11773.1"/>
    <property type="molecule type" value="Genomic_DNA"/>
</dbReference>
<accession>A0A4R5DM81</accession>
<dbReference type="SMART" id="SM00091">
    <property type="entry name" value="PAS"/>
    <property type="match status" value="1"/>
</dbReference>
<dbReference type="PRINTS" id="PR00344">
    <property type="entry name" value="BCTRLSENSOR"/>
</dbReference>
<evidence type="ECO:0000256" key="10">
    <source>
        <dbReference type="ARBA" id="ARBA00022840"/>
    </source>
</evidence>
<keyword evidence="11" id="KW-1133">Transmembrane helix</keyword>
<keyword evidence="6" id="KW-0808">Transferase</keyword>
<dbReference type="Gene3D" id="3.30.450.20">
    <property type="entry name" value="PAS domain"/>
    <property type="match status" value="2"/>
</dbReference>
<dbReference type="InterPro" id="IPR004358">
    <property type="entry name" value="Sig_transdc_His_kin-like_C"/>
</dbReference>
<keyword evidence="8" id="KW-0547">Nucleotide-binding</keyword>
<feature type="compositionally biased region" description="Low complexity" evidence="14">
    <location>
        <begin position="523"/>
        <end position="538"/>
    </location>
</feature>
<feature type="domain" description="Histidine kinase" evidence="15">
    <location>
        <begin position="394"/>
        <end position="520"/>
    </location>
</feature>
<sequence length="544" mass="57315">MRMRRSVSLRVQLLALQLAIVLVTVVSAGGLAAYLQARQIRDSYLTRMIAVAESVARLPSVLEAYDDTDPSATIQPLAELIREASDVTYVVVTDDTGIRYSHPDPDRIGELVSTDPSVPLSGRMYVGTQTGTLGESWRVKVPVFGPGDEVIGTVSVGILESELQADLLDDIPALLAWLAGAAVLGTLGAAWVTRTVRRRIFKLEPDEIGTLLETRDAMLHGIREGVVALDAGGNVALVNDEARRLLDLRGEVTGRPVGDVLEPTLAAVATADAEISDQLVLAGVRVLVVNRRAATSDGRPVGVVLTLRDRTELHDALRELDGARSLTEALRAQAHEFSNHLHVVSGLLELGRSDDAVSFIDRVGRGGTITRTAADGVTAPAVSALLLAKAAGCRERGITFRVDPASRLDDDGDDLVTILGNLVDNAADATGHGGTVELLVDQDDDGTIRVLVDDDGPGVPIDRRERIFVAGFTSKAAPGSGRGIGLALVHRIVERRDGHVAVRDSGLGGAEFEVVLRGAGPRTEAAGTASPGPAGPTANLTEGR</sequence>
<evidence type="ECO:0000256" key="6">
    <source>
        <dbReference type="ARBA" id="ARBA00022679"/>
    </source>
</evidence>
<dbReference type="GO" id="GO:0005886">
    <property type="term" value="C:plasma membrane"/>
    <property type="evidence" value="ECO:0007669"/>
    <property type="project" value="UniProtKB-SubCell"/>
</dbReference>
<dbReference type="GO" id="GO:0005524">
    <property type="term" value="F:ATP binding"/>
    <property type="evidence" value="ECO:0007669"/>
    <property type="project" value="UniProtKB-KW"/>
</dbReference>
<dbReference type="InterPro" id="IPR013767">
    <property type="entry name" value="PAS_fold"/>
</dbReference>
<dbReference type="SMART" id="SM00387">
    <property type="entry name" value="HATPase_c"/>
    <property type="match status" value="1"/>
</dbReference>
<name>A0A4R5DM81_9ACTN</name>
<dbReference type="GO" id="GO:0006355">
    <property type="term" value="P:regulation of DNA-templated transcription"/>
    <property type="evidence" value="ECO:0007669"/>
    <property type="project" value="InterPro"/>
</dbReference>
<keyword evidence="13" id="KW-0472">Membrane</keyword>
<dbReference type="SUPFAM" id="SSF55890">
    <property type="entry name" value="Sporulation response regulatory protein Spo0B"/>
    <property type="match status" value="1"/>
</dbReference>
<keyword evidence="4" id="KW-1003">Cell membrane</keyword>
<comment type="catalytic activity">
    <reaction evidence="1">
        <text>ATP + protein L-histidine = ADP + protein N-phospho-L-histidine.</text>
        <dbReference type="EC" id="2.7.13.3"/>
    </reaction>
</comment>
<evidence type="ECO:0000256" key="9">
    <source>
        <dbReference type="ARBA" id="ARBA00022777"/>
    </source>
</evidence>
<dbReference type="GO" id="GO:0000155">
    <property type="term" value="F:phosphorelay sensor kinase activity"/>
    <property type="evidence" value="ECO:0007669"/>
    <property type="project" value="InterPro"/>
</dbReference>
<dbReference type="Pfam" id="PF02518">
    <property type="entry name" value="HATPase_c"/>
    <property type="match status" value="1"/>
</dbReference>
<reference evidence="16 17" key="1">
    <citation type="submission" date="2019-03" db="EMBL/GenBank/DDBJ databases">
        <title>Draft genome sequences of novel Actinobacteria.</title>
        <authorList>
            <person name="Sahin N."/>
            <person name="Ay H."/>
            <person name="Saygin H."/>
        </authorList>
    </citation>
    <scope>NUCLEOTIDE SEQUENCE [LARGE SCALE GENOMIC DNA]</scope>
    <source>
        <strain evidence="16 17">5K138</strain>
    </source>
</reference>
<dbReference type="Pfam" id="PF17203">
    <property type="entry name" value="sCache_3_2"/>
    <property type="match status" value="1"/>
</dbReference>
<dbReference type="InterPro" id="IPR039506">
    <property type="entry name" value="SPOB_a"/>
</dbReference>
<evidence type="ECO:0000256" key="2">
    <source>
        <dbReference type="ARBA" id="ARBA00004651"/>
    </source>
</evidence>
<dbReference type="AlphaFoldDB" id="A0A4R5DM81"/>
<dbReference type="CDD" id="cd00130">
    <property type="entry name" value="PAS"/>
    <property type="match status" value="1"/>
</dbReference>
<proteinExistence type="predicted"/>
<dbReference type="InterPro" id="IPR003594">
    <property type="entry name" value="HATPase_dom"/>
</dbReference>
<evidence type="ECO:0000256" key="1">
    <source>
        <dbReference type="ARBA" id="ARBA00000085"/>
    </source>
</evidence>
<dbReference type="InterPro" id="IPR000014">
    <property type="entry name" value="PAS"/>
</dbReference>
<keyword evidence="17" id="KW-1185">Reference proteome</keyword>
<dbReference type="InterPro" id="IPR029151">
    <property type="entry name" value="Sensor-like_sf"/>
</dbReference>
<dbReference type="SUPFAM" id="SSF103190">
    <property type="entry name" value="Sensory domain-like"/>
    <property type="match status" value="1"/>
</dbReference>